<evidence type="ECO:0000313" key="1">
    <source>
        <dbReference type="EMBL" id="KAK2703838.1"/>
    </source>
</evidence>
<accession>A0AA88H3F8</accession>
<keyword evidence="2" id="KW-1185">Reference proteome</keyword>
<sequence>MRDDYHIPEYYLEPRRLPRPEYNLVRRIVEPKFAIIVSVSVGQNFISRDQLVCLLKVPDLRLTSLNLYQSGLVDGAVINAIANHQTEIVHLFMNTHYIFTEPFNLLCRNLEK</sequence>
<dbReference type="AlphaFoldDB" id="A0AA88H3F8"/>
<reference evidence="1" key="1">
    <citation type="submission" date="2023-07" db="EMBL/GenBank/DDBJ databases">
        <title>Chromosome-level genome assembly of Artemia franciscana.</title>
        <authorList>
            <person name="Jo E."/>
        </authorList>
    </citation>
    <scope>NUCLEOTIDE SEQUENCE</scope>
    <source>
        <tissue evidence="1">Whole body</tissue>
    </source>
</reference>
<gene>
    <name evidence="1" type="ORF">QYM36_017778</name>
</gene>
<proteinExistence type="predicted"/>
<organism evidence="1 2">
    <name type="scientific">Artemia franciscana</name>
    <name type="common">Brine shrimp</name>
    <name type="synonym">Artemia sanfranciscana</name>
    <dbReference type="NCBI Taxonomy" id="6661"/>
    <lineage>
        <taxon>Eukaryota</taxon>
        <taxon>Metazoa</taxon>
        <taxon>Ecdysozoa</taxon>
        <taxon>Arthropoda</taxon>
        <taxon>Crustacea</taxon>
        <taxon>Branchiopoda</taxon>
        <taxon>Anostraca</taxon>
        <taxon>Artemiidae</taxon>
        <taxon>Artemia</taxon>
    </lineage>
</organism>
<evidence type="ECO:0000313" key="2">
    <source>
        <dbReference type="Proteomes" id="UP001187531"/>
    </source>
</evidence>
<comment type="caution">
    <text evidence="1">The sequence shown here is derived from an EMBL/GenBank/DDBJ whole genome shotgun (WGS) entry which is preliminary data.</text>
</comment>
<protein>
    <submittedName>
        <fullName evidence="1">Uncharacterized protein</fullName>
    </submittedName>
</protein>
<dbReference type="EMBL" id="JAVRJZ010000067">
    <property type="protein sequence ID" value="KAK2703838.1"/>
    <property type="molecule type" value="Genomic_DNA"/>
</dbReference>
<name>A0AA88H3F8_ARTSF</name>
<dbReference type="Proteomes" id="UP001187531">
    <property type="component" value="Unassembled WGS sequence"/>
</dbReference>